<dbReference type="InterPro" id="IPR050490">
    <property type="entry name" value="Bact_solute-bd_prot1"/>
</dbReference>
<keyword evidence="2" id="KW-0813">Transport</keyword>
<keyword evidence="4" id="KW-1185">Reference proteome</keyword>
<evidence type="ECO:0000256" key="2">
    <source>
        <dbReference type="ARBA" id="ARBA00022448"/>
    </source>
</evidence>
<accession>A0ABP8LKV0</accession>
<evidence type="ECO:0000256" key="1">
    <source>
        <dbReference type="ARBA" id="ARBA00008520"/>
    </source>
</evidence>
<dbReference type="Gene3D" id="3.40.190.10">
    <property type="entry name" value="Periplasmic binding protein-like II"/>
    <property type="match status" value="2"/>
</dbReference>
<gene>
    <name evidence="3" type="ORF">GCM10023169_36480</name>
</gene>
<dbReference type="InterPro" id="IPR006059">
    <property type="entry name" value="SBP"/>
</dbReference>
<sequence length="457" mass="50268">MTRPVTISRRALLAGAGGLGLGALGGCVQGSATRSSGDGLSLWMTFSSSTQRDYFRRTFVDAFNTQHDGAPLRLTIRGDGDSLQRLQRTAIASGSGPDLIYTAGPSYGLEFVQAGKFRALDEYSRQYGWEEVLQPWAYGAGVLGGTSYMIPTSYETMIMVYNARTFEEHGWTVPTTRAEFEEYASAAAAAGVMPVAIGNADWAATTEWLVSIFFNHAAGPEVIHQALTGEIPWTDQRIVDAVALLKDYFDRGWMGGGTQAYFTNREAQLWAKLVDGSAGVYFVGSWAFTSMAPYFSTEAGNYDDWDWAPIPAFGDETTRDLYAIGVGSTYSINADSPRQDDAAAYIDFLLSDRAAQMQAVAEVQSQPIPLEYRPDDYPGGMDPRIRRLYDGVTEAERIGYLTWTFWPPRSDVYIYEEMDRVITGQLTPEAYCAGLDELFRTEAEQGKVPPTPEPVIA</sequence>
<dbReference type="PROSITE" id="PS51257">
    <property type="entry name" value="PROKAR_LIPOPROTEIN"/>
    <property type="match status" value="1"/>
</dbReference>
<proteinExistence type="inferred from homology"/>
<name>A0ABP8LKV0_9MICO</name>
<dbReference type="PANTHER" id="PTHR43649">
    <property type="entry name" value="ARABINOSE-BINDING PROTEIN-RELATED"/>
    <property type="match status" value="1"/>
</dbReference>
<comment type="similarity">
    <text evidence="1">Belongs to the bacterial solute-binding protein 1 family.</text>
</comment>
<evidence type="ECO:0000313" key="3">
    <source>
        <dbReference type="EMBL" id="GAA4431683.1"/>
    </source>
</evidence>
<dbReference type="Proteomes" id="UP001500622">
    <property type="component" value="Unassembled WGS sequence"/>
</dbReference>
<comment type="caution">
    <text evidence="3">The sequence shown here is derived from an EMBL/GenBank/DDBJ whole genome shotgun (WGS) entry which is preliminary data.</text>
</comment>
<dbReference type="Pfam" id="PF01547">
    <property type="entry name" value="SBP_bac_1"/>
    <property type="match status" value="1"/>
</dbReference>
<protein>
    <submittedName>
        <fullName evidence="3">Extracellular solute-binding protein</fullName>
    </submittedName>
</protein>
<dbReference type="SUPFAM" id="SSF53850">
    <property type="entry name" value="Periplasmic binding protein-like II"/>
    <property type="match status" value="1"/>
</dbReference>
<dbReference type="RefSeq" id="WP_345218155.1">
    <property type="nucleotide sequence ID" value="NZ_BAABGN010000013.1"/>
</dbReference>
<organism evidence="3 4">
    <name type="scientific">Georgenia halophila</name>
    <dbReference type="NCBI Taxonomy" id="620889"/>
    <lineage>
        <taxon>Bacteria</taxon>
        <taxon>Bacillati</taxon>
        <taxon>Actinomycetota</taxon>
        <taxon>Actinomycetes</taxon>
        <taxon>Micrococcales</taxon>
        <taxon>Bogoriellaceae</taxon>
        <taxon>Georgenia</taxon>
    </lineage>
</organism>
<reference evidence="4" key="1">
    <citation type="journal article" date="2019" name="Int. J. Syst. Evol. Microbiol.">
        <title>The Global Catalogue of Microorganisms (GCM) 10K type strain sequencing project: providing services to taxonomists for standard genome sequencing and annotation.</title>
        <authorList>
            <consortium name="The Broad Institute Genomics Platform"/>
            <consortium name="The Broad Institute Genome Sequencing Center for Infectious Disease"/>
            <person name="Wu L."/>
            <person name="Ma J."/>
        </authorList>
    </citation>
    <scope>NUCLEOTIDE SEQUENCE [LARGE SCALE GENOMIC DNA]</scope>
    <source>
        <strain evidence="4">JCM 17810</strain>
    </source>
</reference>
<dbReference type="EMBL" id="BAABGN010000013">
    <property type="protein sequence ID" value="GAA4431683.1"/>
    <property type="molecule type" value="Genomic_DNA"/>
</dbReference>
<dbReference type="PANTHER" id="PTHR43649:SF29">
    <property type="entry name" value="OSMOPROTECTIVE COMPOUNDS-BINDING PROTEIN GGTB"/>
    <property type="match status" value="1"/>
</dbReference>
<dbReference type="PROSITE" id="PS51318">
    <property type="entry name" value="TAT"/>
    <property type="match status" value="1"/>
</dbReference>
<dbReference type="InterPro" id="IPR006311">
    <property type="entry name" value="TAT_signal"/>
</dbReference>
<evidence type="ECO:0000313" key="4">
    <source>
        <dbReference type="Proteomes" id="UP001500622"/>
    </source>
</evidence>